<evidence type="ECO:0000256" key="3">
    <source>
        <dbReference type="ARBA" id="ARBA00004401"/>
    </source>
</evidence>
<dbReference type="GO" id="GO:0004222">
    <property type="term" value="F:metalloendopeptidase activity"/>
    <property type="evidence" value="ECO:0007669"/>
    <property type="project" value="InterPro"/>
</dbReference>
<dbReference type="OrthoDB" id="6475849at2759"/>
<dbReference type="FunFam" id="3.40.390.10:FF:000076">
    <property type="entry name" value="membrane metallo-endopeptidase-like 1"/>
    <property type="match status" value="1"/>
</dbReference>
<dbReference type="InterPro" id="IPR024079">
    <property type="entry name" value="MetalloPept_cat_dom_sf"/>
</dbReference>
<evidence type="ECO:0000256" key="14">
    <source>
        <dbReference type="ARBA" id="ARBA00023136"/>
    </source>
</evidence>
<keyword evidence="6" id="KW-0645">Protease</keyword>
<evidence type="ECO:0000259" key="19">
    <source>
        <dbReference type="Pfam" id="PF05649"/>
    </source>
</evidence>
<dbReference type="Proteomes" id="UP000288216">
    <property type="component" value="Unassembled WGS sequence"/>
</dbReference>
<comment type="subcellular location">
    <subcellularLocation>
        <location evidence="3">Cell membrane</location>
        <topology evidence="3">Single-pass type II membrane protein</topology>
    </subcellularLocation>
</comment>
<keyword evidence="13" id="KW-0482">Metalloprotease</keyword>
<reference evidence="20 21" key="1">
    <citation type="journal article" date="2018" name="Nat. Ecol. Evol.">
        <title>Shark genomes provide insights into elasmobranch evolution and the origin of vertebrates.</title>
        <authorList>
            <person name="Hara Y"/>
            <person name="Yamaguchi K"/>
            <person name="Onimaru K"/>
            <person name="Kadota M"/>
            <person name="Koyanagi M"/>
            <person name="Keeley SD"/>
            <person name="Tatsumi K"/>
            <person name="Tanaka K"/>
            <person name="Motone F"/>
            <person name="Kageyama Y"/>
            <person name="Nozu R"/>
            <person name="Adachi N"/>
            <person name="Nishimura O"/>
            <person name="Nakagawa R"/>
            <person name="Tanegashima C"/>
            <person name="Kiyatake I"/>
            <person name="Matsumoto R"/>
            <person name="Murakumo K"/>
            <person name="Nishida K"/>
            <person name="Terakita A"/>
            <person name="Kuratani S"/>
            <person name="Sato K"/>
            <person name="Hyodo S Kuraku.S."/>
        </authorList>
    </citation>
    <scope>NUCLEOTIDE SEQUENCE [LARGE SCALE GENOMIC DNA]</scope>
</reference>
<keyword evidence="21" id="KW-1185">Reference proteome</keyword>
<comment type="function">
    <text evidence="2">Converts big endothelin-1 to endothelin-1.</text>
</comment>
<gene>
    <name evidence="20" type="ORF">scyTo_0017410</name>
</gene>
<evidence type="ECO:0000256" key="9">
    <source>
        <dbReference type="ARBA" id="ARBA00022801"/>
    </source>
</evidence>
<sequence>MEALRESVVHLALQMSTYKRATFDEDDLIDSTVDEVYPEGHQMNFRKPKGLKGCWADRTHLEKRLLVVIIVLALLLFSSILALVYKYGSSPKVCLTESCVIVASNVLKSLDRSVDPCHNFYNYACGGWIKANPLPDGKSRWGTFNNLWDHNQAIMKHLLGK</sequence>
<keyword evidence="16" id="KW-0325">Glycoprotein</keyword>
<keyword evidence="14 18" id="KW-0472">Membrane</keyword>
<dbReference type="GO" id="GO:0046872">
    <property type="term" value="F:metal ion binding"/>
    <property type="evidence" value="ECO:0007669"/>
    <property type="project" value="UniProtKB-KW"/>
</dbReference>
<feature type="domain" description="Peptidase M13 N-terminal" evidence="19">
    <location>
        <begin position="116"/>
        <end position="159"/>
    </location>
</feature>
<dbReference type="GO" id="GO:0016486">
    <property type="term" value="P:peptide hormone processing"/>
    <property type="evidence" value="ECO:0007669"/>
    <property type="project" value="TreeGrafter"/>
</dbReference>
<keyword evidence="7 18" id="KW-0812">Transmembrane</keyword>
<evidence type="ECO:0000256" key="4">
    <source>
        <dbReference type="ARBA" id="ARBA00007357"/>
    </source>
</evidence>
<evidence type="ECO:0000256" key="5">
    <source>
        <dbReference type="ARBA" id="ARBA00018448"/>
    </source>
</evidence>
<evidence type="ECO:0000256" key="7">
    <source>
        <dbReference type="ARBA" id="ARBA00022692"/>
    </source>
</evidence>
<comment type="similarity">
    <text evidence="4">Belongs to the peptidase M13 family.</text>
</comment>
<keyword evidence="11" id="KW-0735">Signal-anchor</keyword>
<dbReference type="EMBL" id="BFAA01011292">
    <property type="protein sequence ID" value="GCB76003.1"/>
    <property type="molecule type" value="Genomic_DNA"/>
</dbReference>
<dbReference type="Gene3D" id="3.40.390.10">
    <property type="entry name" value="Collagenase (Catalytic Domain)"/>
    <property type="match status" value="1"/>
</dbReference>
<evidence type="ECO:0000256" key="13">
    <source>
        <dbReference type="ARBA" id="ARBA00023049"/>
    </source>
</evidence>
<name>A0A401PSD2_SCYTO</name>
<evidence type="ECO:0000256" key="1">
    <source>
        <dbReference type="ARBA" id="ARBA00001947"/>
    </source>
</evidence>
<keyword evidence="12 18" id="KW-1133">Transmembrane helix</keyword>
<dbReference type="Pfam" id="PF05649">
    <property type="entry name" value="Peptidase_M13_N"/>
    <property type="match status" value="1"/>
</dbReference>
<evidence type="ECO:0000256" key="2">
    <source>
        <dbReference type="ARBA" id="ARBA00002145"/>
    </source>
</evidence>
<dbReference type="PROSITE" id="PS51885">
    <property type="entry name" value="NEPRILYSIN"/>
    <property type="match status" value="1"/>
</dbReference>
<evidence type="ECO:0000313" key="20">
    <source>
        <dbReference type="EMBL" id="GCB76003.1"/>
    </source>
</evidence>
<accession>A0A401PSD2</accession>
<dbReference type="InterPro" id="IPR000718">
    <property type="entry name" value="Peptidase_M13"/>
</dbReference>
<dbReference type="STRING" id="75743.A0A401PSD2"/>
<evidence type="ECO:0000256" key="18">
    <source>
        <dbReference type="SAM" id="Phobius"/>
    </source>
</evidence>
<evidence type="ECO:0000256" key="6">
    <source>
        <dbReference type="ARBA" id="ARBA00022670"/>
    </source>
</evidence>
<evidence type="ECO:0000256" key="10">
    <source>
        <dbReference type="ARBA" id="ARBA00022833"/>
    </source>
</evidence>
<dbReference type="Gene3D" id="1.10.1380.10">
    <property type="entry name" value="Neutral endopeptidase , domain2"/>
    <property type="match status" value="1"/>
</dbReference>
<evidence type="ECO:0000256" key="12">
    <source>
        <dbReference type="ARBA" id="ARBA00022989"/>
    </source>
</evidence>
<evidence type="ECO:0000256" key="8">
    <source>
        <dbReference type="ARBA" id="ARBA00022723"/>
    </source>
</evidence>
<feature type="transmembrane region" description="Helical" evidence="18">
    <location>
        <begin position="65"/>
        <end position="85"/>
    </location>
</feature>
<keyword evidence="9" id="KW-0378">Hydrolase</keyword>
<keyword evidence="8" id="KW-0479">Metal-binding</keyword>
<dbReference type="PANTHER" id="PTHR11733:SF130">
    <property type="entry name" value="ENDOTHELIN-CONVERTING ENZYME 1"/>
    <property type="match status" value="1"/>
</dbReference>
<evidence type="ECO:0000256" key="15">
    <source>
        <dbReference type="ARBA" id="ARBA00023157"/>
    </source>
</evidence>
<comment type="cofactor">
    <cofactor evidence="1">
        <name>Zn(2+)</name>
        <dbReference type="ChEBI" id="CHEBI:29105"/>
    </cofactor>
</comment>
<evidence type="ECO:0000256" key="17">
    <source>
        <dbReference type="ARBA" id="ARBA00047067"/>
    </source>
</evidence>
<dbReference type="InterPro" id="IPR042089">
    <property type="entry name" value="Peptidase_M13_dom_2"/>
</dbReference>
<dbReference type="InterPro" id="IPR008753">
    <property type="entry name" value="Peptidase_M13_N"/>
</dbReference>
<proteinExistence type="inferred from homology"/>
<evidence type="ECO:0000313" key="21">
    <source>
        <dbReference type="Proteomes" id="UP000288216"/>
    </source>
</evidence>
<protein>
    <recommendedName>
        <fullName evidence="5">Endothelin-converting enzyme 1</fullName>
    </recommendedName>
</protein>
<organism evidence="20 21">
    <name type="scientific">Scyliorhinus torazame</name>
    <name type="common">Cloudy catshark</name>
    <name type="synonym">Catulus torazame</name>
    <dbReference type="NCBI Taxonomy" id="75743"/>
    <lineage>
        <taxon>Eukaryota</taxon>
        <taxon>Metazoa</taxon>
        <taxon>Chordata</taxon>
        <taxon>Craniata</taxon>
        <taxon>Vertebrata</taxon>
        <taxon>Chondrichthyes</taxon>
        <taxon>Elasmobranchii</taxon>
        <taxon>Galeomorphii</taxon>
        <taxon>Galeoidea</taxon>
        <taxon>Carcharhiniformes</taxon>
        <taxon>Scyliorhinidae</taxon>
        <taxon>Scyliorhinus</taxon>
    </lineage>
</organism>
<comment type="subunit">
    <text evidence="17">Homodimer; disulfide-linked. Interacts with PPP1R16B. Interacts with TSPAN8; this interaction recruits the endothelin converting enzyme ECE1 to tetraspanin-enriched microdomains and positively modulates its enzymatic activity.</text>
</comment>
<evidence type="ECO:0000256" key="11">
    <source>
        <dbReference type="ARBA" id="ARBA00022968"/>
    </source>
</evidence>
<dbReference type="AlphaFoldDB" id="A0A401PSD2"/>
<dbReference type="SUPFAM" id="SSF55486">
    <property type="entry name" value="Metalloproteases ('zincins'), catalytic domain"/>
    <property type="match status" value="1"/>
</dbReference>
<dbReference type="PANTHER" id="PTHR11733">
    <property type="entry name" value="ZINC METALLOPROTEASE FAMILY M13 NEPRILYSIN-RELATED"/>
    <property type="match status" value="1"/>
</dbReference>
<comment type="caution">
    <text evidence="20">The sequence shown here is derived from an EMBL/GenBank/DDBJ whole genome shotgun (WGS) entry which is preliminary data.</text>
</comment>
<keyword evidence="10" id="KW-0862">Zinc</keyword>
<dbReference type="GO" id="GO:0005886">
    <property type="term" value="C:plasma membrane"/>
    <property type="evidence" value="ECO:0007669"/>
    <property type="project" value="UniProtKB-SubCell"/>
</dbReference>
<evidence type="ECO:0000256" key="16">
    <source>
        <dbReference type="ARBA" id="ARBA00023180"/>
    </source>
</evidence>
<keyword evidence="15" id="KW-1015">Disulfide bond</keyword>